<feature type="region of interest" description="Disordered" evidence="5">
    <location>
        <begin position="624"/>
        <end position="668"/>
    </location>
</feature>
<evidence type="ECO:0000256" key="5">
    <source>
        <dbReference type="SAM" id="MobiDB-lite"/>
    </source>
</evidence>
<feature type="compositionally biased region" description="Polar residues" evidence="5">
    <location>
        <begin position="643"/>
        <end position="657"/>
    </location>
</feature>
<dbReference type="Proteomes" id="UP000078576">
    <property type="component" value="Unassembled WGS sequence"/>
</dbReference>
<evidence type="ECO:0000256" key="4">
    <source>
        <dbReference type="PROSITE-ProRule" id="PRU00221"/>
    </source>
</evidence>
<dbReference type="InterPro" id="IPR049566">
    <property type="entry name" value="WDR59_RTC1-like_RING_Znf"/>
</dbReference>
<feature type="region of interest" description="Disordered" evidence="5">
    <location>
        <begin position="701"/>
        <end position="735"/>
    </location>
</feature>
<dbReference type="GO" id="GO:1904263">
    <property type="term" value="P:positive regulation of TORC1 signaling"/>
    <property type="evidence" value="ECO:0007669"/>
    <property type="project" value="TreeGrafter"/>
</dbReference>
<feature type="region of interest" description="Disordered" evidence="5">
    <location>
        <begin position="1386"/>
        <end position="1424"/>
    </location>
</feature>
<reference evidence="8" key="1">
    <citation type="submission" date="2014-12" db="EMBL/GenBank/DDBJ databases">
        <title>Genome Sequence of Valsa Canker Pathogens Uncovers a Specific Adaption of Colonization on Woody Bark.</title>
        <authorList>
            <person name="Yin Z."/>
            <person name="Liu H."/>
            <person name="Gao X."/>
            <person name="Li Z."/>
            <person name="Song N."/>
            <person name="Ke X."/>
            <person name="Dai Q."/>
            <person name="Wu Y."/>
            <person name="Sun Y."/>
            <person name="Xu J.-R."/>
            <person name="Kang Z.K."/>
            <person name="Wang L."/>
            <person name="Huang L."/>
        </authorList>
    </citation>
    <scope>NUCLEOTIDE SEQUENCE [LARGE SCALE GENOMIC DNA]</scope>
    <source>
        <strain evidence="8">SXYL134</strain>
    </source>
</reference>
<evidence type="ECO:0000256" key="1">
    <source>
        <dbReference type="ARBA" id="ARBA00022574"/>
    </source>
</evidence>
<dbReference type="GO" id="GO:0034198">
    <property type="term" value="P:cellular response to amino acid starvation"/>
    <property type="evidence" value="ECO:0007669"/>
    <property type="project" value="TreeGrafter"/>
</dbReference>
<dbReference type="GO" id="GO:0035859">
    <property type="term" value="C:Seh1-associated complex"/>
    <property type="evidence" value="ECO:0007669"/>
    <property type="project" value="TreeGrafter"/>
</dbReference>
<accession>A0A194VFG0</accession>
<keyword evidence="8" id="KW-1185">Reference proteome</keyword>
<evidence type="ECO:0000256" key="2">
    <source>
        <dbReference type="ARBA" id="ARBA00022737"/>
    </source>
</evidence>
<dbReference type="EMBL" id="KN714823">
    <property type="protein sequence ID" value="KUI62618.1"/>
    <property type="molecule type" value="Genomic_DNA"/>
</dbReference>
<dbReference type="InterPro" id="IPR001680">
    <property type="entry name" value="WD40_rpt"/>
</dbReference>
<name>A0A194VFG0_CYTMA</name>
<sequence>MPLAFDQLKASPKKVKTINSAYDSESFDADGTIHVDGLVGSATISPSGRDVALASPEGLAIIDLDSPYSPPRRLSSHGLPWLVVDVQWSPFAFRDYWVASTANHRCLVWNLNLRDDSTSGAIEHSLQGHSRAITDINFSAHHPDLLATCAVDGYVHCWDLRRPRQPALTFCDWFAGATQVKYSRQDPFIIASSHDRWLHIWDERKSSEPLRSISAHTSKIYGIDWNRFIATSIVTCSLDKSIKFWDYSKSDDVPERVIRTDFPVWRARHTPFGTGLLAMPQNEPGNLYLFNRRLQSDTPKDGVVEPVATFQGHGDHKVKEFLWRSRGTIDDGIDNREFQLVSWGEDNKLRLTRPEPSVLESVGYVKGMTARKNLVITRKGATYKTFRTVDDGSHHRRTATMSDPRAGGIRQSALTQGMKIPPSRTGPSWRGPSMKAKNSGTGKMDRSQAQMNWMRGITMTKRKSGTDSPQRAASKDSTMFGLGFHDDHWGEPESLQEEFVRISTQLPNVKWDSIDMDTLILNASLKGPWGVDGDDIFIKVKVDIPHAYPKSKAPKFIIDKNAFMPASTHEKLEMEVHQIAQQYLKRKQNCLAAAFIYLLGEADLTQSTTFFRNVRDLDDEMDVLADESSSEDSDNDIPAGASASMSMSQELSASTDIGNPLAPSNRPAIPPVIRTAGARFSNDGRLVCFFPTKDAKALLFSPNDNIKERPKDQPTFAGFGRLTEDSPPPRQRYLDGEASTTDVLSALSDDSEDSSSSSDSELTTMHKISLWYRPGRGLHKTWSANGSLRSSAAGTGPGTGTGTGTSRRRPGRPKSVVSIHDIRYMLPSKKEFAEEYSIFGDGAQVCEHNAQVAEKYGYYDLVNIWRYSALLLRSDIPLELHEHYQRNKSVLVIAKDALSRYQGGGWPKNEGEHLTGRVKWGHHPLAQDFVSDLFDYFEQIADVQMLAMLSCIFGESSTEHSVPYAESHLTQPETPLAMKAPSFSLEYFPTDTVEWGLERRSGYSSAVTTPGTVHTPVVFSDTDSPDTLWMGDPGSQSYSTGETPPHRSFKDHLSDIDPNQSLSTSPNDRSIRRSQSALASALTPISSRGFTSVASSSPPGRKRPSPAERIMENISHIQGNITWGGSTYFGAPSEHTETARTSVSDDEFRRDELVSMIPMSVTVTVEDETAFDDDGWLATPLLDPSRHLNYARYRYAYAEMLQMWRLPLTRLEIMKFNVLKEDNMEQLRRTSAESSYHESVTHDTSQSGTGTTSPTIMLGGKREQLQALQASGRGLDVTGICRVHEIQLQPLQYSQSPSLGGAVGVCERCRRPQSQLTCVLCREPINALYPACLGCGCVFHEGCIAEWHAMGETECPAGDDCECVEEADRGQVETWIALRAAMGLERKGSGRAQTSHGEKNNNGRGRSGSGGSHGAKPSTGNSFSSAASISIANRLRRRSAPAPFLLLAEEDDDETLPTTPQMDRPASPSRFRVVRSPSGRKDDFESVSPIYSMNSTATPTKPSPLGPGVSAARVSLGNRLKSLEAQRPGLPQRRSGGYGAGNGTNGSGKKGGN</sequence>
<dbReference type="InterPro" id="IPR001841">
    <property type="entry name" value="Znf_RING"/>
</dbReference>
<dbReference type="Gene3D" id="2.130.10.10">
    <property type="entry name" value="YVTN repeat-like/Quinoprotein amine dehydrogenase"/>
    <property type="match status" value="1"/>
</dbReference>
<dbReference type="PANTHER" id="PTHR46170:SF1">
    <property type="entry name" value="GATOR COMPLEX PROTEIN WDR59"/>
    <property type="match status" value="1"/>
</dbReference>
<feature type="compositionally biased region" description="Polar residues" evidence="5">
    <location>
        <begin position="1057"/>
        <end position="1078"/>
    </location>
</feature>
<feature type="region of interest" description="Disordered" evidence="5">
    <location>
        <begin position="1229"/>
        <end position="1256"/>
    </location>
</feature>
<feature type="region of interest" description="Disordered" evidence="5">
    <location>
        <begin position="1004"/>
        <end position="1078"/>
    </location>
</feature>
<dbReference type="CDD" id="cd16448">
    <property type="entry name" value="RING-H2"/>
    <property type="match status" value="1"/>
</dbReference>
<dbReference type="OrthoDB" id="311712at2759"/>
<dbReference type="Pfam" id="PF00400">
    <property type="entry name" value="WD40"/>
    <property type="match status" value="2"/>
</dbReference>
<evidence type="ECO:0000259" key="6">
    <source>
        <dbReference type="PROSITE" id="PS50089"/>
    </source>
</evidence>
<feature type="region of interest" description="Disordered" evidence="5">
    <location>
        <begin position="786"/>
        <end position="814"/>
    </location>
</feature>
<feature type="compositionally biased region" description="Low complexity" evidence="5">
    <location>
        <begin position="1456"/>
        <end position="1477"/>
    </location>
</feature>
<dbReference type="GO" id="GO:0005774">
    <property type="term" value="C:vacuolar membrane"/>
    <property type="evidence" value="ECO:0007669"/>
    <property type="project" value="TreeGrafter"/>
</dbReference>
<dbReference type="InterPro" id="IPR036322">
    <property type="entry name" value="WD40_repeat_dom_sf"/>
</dbReference>
<evidence type="ECO:0000313" key="7">
    <source>
        <dbReference type="EMBL" id="KUI62618.1"/>
    </source>
</evidence>
<proteinExistence type="predicted"/>
<keyword evidence="3" id="KW-0863">Zinc-finger</keyword>
<feature type="region of interest" description="Disordered" evidence="5">
    <location>
        <begin position="1448"/>
        <end position="1553"/>
    </location>
</feature>
<dbReference type="PANTHER" id="PTHR46170">
    <property type="entry name" value="GATOR COMPLEX PROTEIN WDR59"/>
    <property type="match status" value="1"/>
</dbReference>
<dbReference type="SUPFAM" id="SSF50978">
    <property type="entry name" value="WD40 repeat-like"/>
    <property type="match status" value="1"/>
</dbReference>
<evidence type="ECO:0000256" key="3">
    <source>
        <dbReference type="PROSITE-ProRule" id="PRU00175"/>
    </source>
</evidence>
<dbReference type="Pfam" id="PF17120">
    <property type="entry name" value="zf-RING_16"/>
    <property type="match status" value="1"/>
</dbReference>
<feature type="compositionally biased region" description="Basic and acidic residues" evidence="5">
    <location>
        <begin position="1229"/>
        <end position="1241"/>
    </location>
</feature>
<gene>
    <name evidence="7" type="ORF">VP1G_09746</name>
</gene>
<dbReference type="InterPro" id="IPR049567">
    <property type="entry name" value="WDR59-like"/>
</dbReference>
<protein>
    <recommendedName>
        <fullName evidence="6">RING-type domain-containing protein</fullName>
    </recommendedName>
</protein>
<feature type="compositionally biased region" description="Basic and acidic residues" evidence="5">
    <location>
        <begin position="1044"/>
        <end position="1055"/>
    </location>
</feature>
<keyword evidence="1 4" id="KW-0853">WD repeat</keyword>
<dbReference type="PROSITE" id="PS50294">
    <property type="entry name" value="WD_REPEATS_REGION"/>
    <property type="match status" value="2"/>
</dbReference>
<evidence type="ECO:0000313" key="8">
    <source>
        <dbReference type="Proteomes" id="UP000078576"/>
    </source>
</evidence>
<keyword evidence="2" id="KW-0677">Repeat</keyword>
<feature type="compositionally biased region" description="Gly residues" evidence="5">
    <location>
        <begin position="1536"/>
        <end position="1553"/>
    </location>
</feature>
<feature type="compositionally biased region" description="Acidic residues" evidence="5">
    <location>
        <begin position="624"/>
        <end position="635"/>
    </location>
</feature>
<feature type="compositionally biased region" description="Low complexity" evidence="5">
    <location>
        <begin position="1007"/>
        <end position="1018"/>
    </location>
</feature>
<dbReference type="PROSITE" id="PS50082">
    <property type="entry name" value="WD_REPEATS_2"/>
    <property type="match status" value="2"/>
</dbReference>
<feature type="region of interest" description="Disordered" evidence="5">
    <location>
        <begin position="417"/>
        <end position="446"/>
    </location>
</feature>
<feature type="repeat" description="WD" evidence="4">
    <location>
        <begin position="213"/>
        <end position="255"/>
    </location>
</feature>
<feature type="compositionally biased region" description="Polar residues" evidence="5">
    <location>
        <begin position="1489"/>
        <end position="1500"/>
    </location>
</feature>
<dbReference type="GO" id="GO:0035591">
    <property type="term" value="F:signaling adaptor activity"/>
    <property type="evidence" value="ECO:0007669"/>
    <property type="project" value="TreeGrafter"/>
</dbReference>
<keyword evidence="3" id="KW-0479">Metal-binding</keyword>
<dbReference type="SUPFAM" id="SSF57850">
    <property type="entry name" value="RING/U-box"/>
    <property type="match status" value="1"/>
</dbReference>
<dbReference type="SMART" id="SM00320">
    <property type="entry name" value="WD40"/>
    <property type="match status" value="5"/>
</dbReference>
<dbReference type="STRING" id="694573.A0A194VFG0"/>
<feature type="repeat" description="WD" evidence="4">
    <location>
        <begin position="126"/>
        <end position="168"/>
    </location>
</feature>
<feature type="domain" description="RING-type" evidence="6">
    <location>
        <begin position="1318"/>
        <end position="1356"/>
    </location>
</feature>
<keyword evidence="3" id="KW-0862">Zinc</keyword>
<feature type="compositionally biased region" description="Low complexity" evidence="5">
    <location>
        <begin position="1242"/>
        <end position="1255"/>
    </location>
</feature>
<dbReference type="PROSITE" id="PS50089">
    <property type="entry name" value="ZF_RING_2"/>
    <property type="match status" value="1"/>
</dbReference>
<dbReference type="InterPro" id="IPR015943">
    <property type="entry name" value="WD40/YVTN_repeat-like_dom_sf"/>
</dbReference>
<organism evidence="7 8">
    <name type="scientific">Cytospora mali</name>
    <name type="common">Apple Valsa canker fungus</name>
    <name type="synonym">Valsa mali</name>
    <dbReference type="NCBI Taxonomy" id="578113"/>
    <lineage>
        <taxon>Eukaryota</taxon>
        <taxon>Fungi</taxon>
        <taxon>Dikarya</taxon>
        <taxon>Ascomycota</taxon>
        <taxon>Pezizomycotina</taxon>
        <taxon>Sordariomycetes</taxon>
        <taxon>Sordariomycetidae</taxon>
        <taxon>Diaporthales</taxon>
        <taxon>Cytosporaceae</taxon>
        <taxon>Cytospora</taxon>
    </lineage>
</organism>
<dbReference type="GO" id="GO:0008270">
    <property type="term" value="F:zinc ion binding"/>
    <property type="evidence" value="ECO:0007669"/>
    <property type="project" value="UniProtKB-KW"/>
</dbReference>
<feature type="compositionally biased region" description="Polar residues" evidence="5">
    <location>
        <begin position="436"/>
        <end position="446"/>
    </location>
</feature>